<protein>
    <submittedName>
        <fullName evidence="2">Uncharacterized protein</fullName>
    </submittedName>
</protein>
<sequence length="190" mass="21309">MNQKLDPEINQTDSFQISPLIRIALMCLYVGLTVPLPFLTQVTSAPVPAWLLWLGIGLGAIALHGALSEQVIVDHHGIRVTYPVWVPRFFRQGWDLTWSEVKDLKMRTTGQGGLVYYFLSKSEQGYLLPMRVGGFARLVRFIAAKTGIDTTDVRPLAQPWMYLILLGCSFLLLLVDAWTIWTATTQGFLG</sequence>
<keyword evidence="1" id="KW-0472">Membrane</keyword>
<gene>
    <name evidence="2" type="ORF">C7B64_01920</name>
</gene>
<keyword evidence="1" id="KW-0812">Transmembrane</keyword>
<feature type="transmembrane region" description="Helical" evidence="1">
    <location>
        <begin position="160"/>
        <end position="181"/>
    </location>
</feature>
<dbReference type="AlphaFoldDB" id="A0A2T1C9C8"/>
<name>A0A2T1C9C8_9CYAN</name>
<keyword evidence="1" id="KW-1133">Transmembrane helix</keyword>
<dbReference type="Proteomes" id="UP000238762">
    <property type="component" value="Unassembled WGS sequence"/>
</dbReference>
<dbReference type="EMBL" id="PVWJ01000006">
    <property type="protein sequence ID" value="PSB04870.1"/>
    <property type="molecule type" value="Genomic_DNA"/>
</dbReference>
<reference evidence="2 3" key="1">
    <citation type="submission" date="2018-02" db="EMBL/GenBank/DDBJ databases">
        <authorList>
            <person name="Cohen D.B."/>
            <person name="Kent A.D."/>
        </authorList>
    </citation>
    <scope>NUCLEOTIDE SEQUENCE [LARGE SCALE GENOMIC DNA]</scope>
    <source>
        <strain evidence="2 3">CCAP 1448/3</strain>
    </source>
</reference>
<feature type="transmembrane region" description="Helical" evidence="1">
    <location>
        <begin position="20"/>
        <end position="38"/>
    </location>
</feature>
<feature type="transmembrane region" description="Helical" evidence="1">
    <location>
        <begin position="50"/>
        <end position="67"/>
    </location>
</feature>
<dbReference type="OrthoDB" id="511176at2"/>
<accession>A0A2T1C9C8</accession>
<reference evidence="2 3" key="2">
    <citation type="submission" date="2018-03" db="EMBL/GenBank/DDBJ databases">
        <title>The ancient ancestry and fast evolution of plastids.</title>
        <authorList>
            <person name="Moore K.R."/>
            <person name="Magnabosco C."/>
            <person name="Momper L."/>
            <person name="Gold D.A."/>
            <person name="Bosak T."/>
            <person name="Fournier G.P."/>
        </authorList>
    </citation>
    <scope>NUCLEOTIDE SEQUENCE [LARGE SCALE GENOMIC DNA]</scope>
    <source>
        <strain evidence="2 3">CCAP 1448/3</strain>
    </source>
</reference>
<evidence type="ECO:0000313" key="3">
    <source>
        <dbReference type="Proteomes" id="UP000238762"/>
    </source>
</evidence>
<keyword evidence="3" id="KW-1185">Reference proteome</keyword>
<dbReference type="RefSeq" id="WP_106286975.1">
    <property type="nucleotide sequence ID" value="NZ_CAWNTC010000143.1"/>
</dbReference>
<evidence type="ECO:0000313" key="2">
    <source>
        <dbReference type="EMBL" id="PSB04870.1"/>
    </source>
</evidence>
<comment type="caution">
    <text evidence="2">The sequence shown here is derived from an EMBL/GenBank/DDBJ whole genome shotgun (WGS) entry which is preliminary data.</text>
</comment>
<proteinExistence type="predicted"/>
<evidence type="ECO:0000256" key="1">
    <source>
        <dbReference type="SAM" id="Phobius"/>
    </source>
</evidence>
<organism evidence="2 3">
    <name type="scientific">Merismopedia glauca CCAP 1448/3</name>
    <dbReference type="NCBI Taxonomy" id="1296344"/>
    <lineage>
        <taxon>Bacteria</taxon>
        <taxon>Bacillati</taxon>
        <taxon>Cyanobacteriota</taxon>
        <taxon>Cyanophyceae</taxon>
        <taxon>Synechococcales</taxon>
        <taxon>Merismopediaceae</taxon>
        <taxon>Merismopedia</taxon>
    </lineage>
</organism>